<evidence type="ECO:0000256" key="4">
    <source>
        <dbReference type="ARBA" id="ARBA00023125"/>
    </source>
</evidence>
<keyword evidence="4" id="KW-0238">DNA-binding</keyword>
<comment type="function">
    <text evidence="1">Required for the transposition of the insertion element.</text>
</comment>
<sequence>MTRHGKTSAGRQRWRCTACNVTGLNEIDASAKHLGEFLSWLLSGARQADMPGGGRSFRRRCQHLWEVWPFAPVVDEVHEVVFVDGIHLGRKAVVVIAQTREHVVGWYVARTENSRAWEALMSRIAPPELVVTDGGSGFEKARKKIWPDSRVQRCTFHAFSKVKEATTTRPKLPASKELYALGKQLIRVTDLPQAEAWVEDYRGWCERWEAFLAEKTPRDDGGWEYTHERLVRARNSLNRLLARGVLFTFCDPTWGQAMPAMNNQIEGATNAPLRQMLRDHRGMRLTRRIKAIFWWCYMHTEHPLSAAQILKVMPTDTQIEQAWQQASRDHPAAGIIPQWGDAIAWHELHHHSPYRTDWD</sequence>
<dbReference type="GO" id="GO:0004803">
    <property type="term" value="F:transposase activity"/>
    <property type="evidence" value="ECO:0007669"/>
    <property type="project" value="InterPro"/>
</dbReference>
<dbReference type="STRING" id="888050.HMPREF9004_1978"/>
<dbReference type="GO" id="GO:0003677">
    <property type="term" value="F:DNA binding"/>
    <property type="evidence" value="ECO:0007669"/>
    <property type="project" value="UniProtKB-KW"/>
</dbReference>
<dbReference type="Proteomes" id="UP000013015">
    <property type="component" value="Unassembled WGS sequence"/>
</dbReference>
<evidence type="ECO:0000256" key="3">
    <source>
        <dbReference type="ARBA" id="ARBA00022578"/>
    </source>
</evidence>
<name>N6X1J5_9ACTO</name>
<reference evidence="6 7" key="1">
    <citation type="submission" date="2013-03" db="EMBL/GenBank/DDBJ databases">
        <title>Reference genome for the Human Microbiome Project.</title>
        <authorList>
            <person name="Aqrawi P."/>
            <person name="Ayvaz T."/>
            <person name="Bess C."/>
            <person name="Blankenburg K."/>
            <person name="Coyle M."/>
            <person name="Deng J."/>
            <person name="Forbes L."/>
            <person name="Fowler G."/>
            <person name="Francisco L."/>
            <person name="Fu Q."/>
            <person name="Gibbs R."/>
            <person name="Gross S."/>
            <person name="Gubbala S."/>
            <person name="Hale W."/>
            <person name="Hemphill L."/>
            <person name="Highlander S."/>
            <person name="Hirani K."/>
            <person name="Jackson L."/>
            <person name="Jakkamsetti A."/>
            <person name="Javaid M."/>
            <person name="Jayaseelan J.C."/>
            <person name="Jiang H."/>
            <person name="Joshi V."/>
            <person name="Korchina V."/>
            <person name="Kovar C."/>
            <person name="Lara F."/>
            <person name="Lee S."/>
            <person name="Liu Y."/>
            <person name="Mata R."/>
            <person name="Mathew T."/>
            <person name="Munidasa M."/>
            <person name="Muzny D."/>
            <person name="Nazareth L."/>
            <person name="Ngo R."/>
            <person name="Nguyen L."/>
            <person name="Nguyen N."/>
            <person name="Okwuonu G."/>
            <person name="Ongeri F."/>
            <person name="Palculict T."/>
            <person name="Patil S."/>
            <person name="Petrosino J."/>
            <person name="Pham C."/>
            <person name="Pham P."/>
            <person name="Pu L.-L."/>
            <person name="Qin X."/>
            <person name="Qu J."/>
            <person name="Reid J."/>
            <person name="Ross M."/>
            <person name="Ruth R."/>
            <person name="Saada N."/>
            <person name="San Lucas F."/>
            <person name="Santibanez J."/>
            <person name="Shang Y."/>
            <person name="Simmons D."/>
            <person name="Song X.-Z."/>
            <person name="Tang L.-Y."/>
            <person name="Thornton R."/>
            <person name="Warren J."/>
            <person name="Weissenberger G."/>
            <person name="Wilczek-Boney K."/>
            <person name="Worley K."/>
            <person name="Youmans B."/>
            <person name="Zhang J."/>
            <person name="Zhang L."/>
            <person name="Zhao Z."/>
            <person name="Zhou C."/>
            <person name="Zhu D."/>
            <person name="Zhu Y."/>
        </authorList>
    </citation>
    <scope>NUCLEOTIDE SEQUENCE [LARGE SCALE GENOMIC DNA]</scope>
    <source>
        <strain evidence="6 7">F0333</strain>
    </source>
</reference>
<dbReference type="HOGENOM" id="CLU_062186_0_1_11"/>
<dbReference type="AlphaFoldDB" id="N6X1J5"/>
<evidence type="ECO:0000313" key="7">
    <source>
        <dbReference type="Proteomes" id="UP000013015"/>
    </source>
</evidence>
<protein>
    <submittedName>
        <fullName evidence="6">IS3509a transposase</fullName>
    </submittedName>
</protein>
<gene>
    <name evidence="6" type="ORF">HMPREF9004_1978</name>
</gene>
<dbReference type="eggNOG" id="COG3677">
    <property type="taxonomic scope" value="Bacteria"/>
</dbReference>
<comment type="caution">
    <text evidence="6">The sequence shown here is derived from an EMBL/GenBank/DDBJ whole genome shotgun (WGS) entry which is preliminary data.</text>
</comment>
<keyword evidence="3" id="KW-0815">Transposition</keyword>
<dbReference type="NCBIfam" id="NF033544">
    <property type="entry name" value="transpos_IS1249"/>
    <property type="match status" value="1"/>
</dbReference>
<proteinExistence type="inferred from homology"/>
<evidence type="ECO:0000256" key="1">
    <source>
        <dbReference type="ARBA" id="ARBA00002190"/>
    </source>
</evidence>
<dbReference type="PATRIC" id="fig|888050.3.peg.1894"/>
<keyword evidence="5" id="KW-0233">DNA recombination</keyword>
<dbReference type="GO" id="GO:0006313">
    <property type="term" value="P:DNA transposition"/>
    <property type="evidence" value="ECO:0007669"/>
    <property type="project" value="InterPro"/>
</dbReference>
<accession>N6X1J5</accession>
<evidence type="ECO:0000256" key="5">
    <source>
        <dbReference type="ARBA" id="ARBA00023172"/>
    </source>
</evidence>
<evidence type="ECO:0000313" key="6">
    <source>
        <dbReference type="EMBL" id="ENO17282.1"/>
    </source>
</evidence>
<comment type="similarity">
    <text evidence="2">Belongs to the transposase mutator family.</text>
</comment>
<evidence type="ECO:0000256" key="2">
    <source>
        <dbReference type="ARBA" id="ARBA00010961"/>
    </source>
</evidence>
<dbReference type="InterPro" id="IPR001207">
    <property type="entry name" value="Transposase_mutator"/>
</dbReference>
<dbReference type="InterPro" id="IPR048004">
    <property type="entry name" value="IS1249_transpos"/>
</dbReference>
<dbReference type="Pfam" id="PF00872">
    <property type="entry name" value="Transposase_mut"/>
    <property type="match status" value="1"/>
</dbReference>
<organism evidence="6 7">
    <name type="scientific">Schaalia cardiffensis F0333</name>
    <dbReference type="NCBI Taxonomy" id="888050"/>
    <lineage>
        <taxon>Bacteria</taxon>
        <taxon>Bacillati</taxon>
        <taxon>Actinomycetota</taxon>
        <taxon>Actinomycetes</taxon>
        <taxon>Actinomycetales</taxon>
        <taxon>Actinomycetaceae</taxon>
        <taxon>Schaalia</taxon>
    </lineage>
</organism>
<keyword evidence="7" id="KW-1185">Reference proteome</keyword>
<dbReference type="EMBL" id="AQHZ01000036">
    <property type="protein sequence ID" value="ENO17282.1"/>
    <property type="molecule type" value="Genomic_DNA"/>
</dbReference>